<evidence type="ECO:0000256" key="6">
    <source>
        <dbReference type="SAM" id="MobiDB-lite"/>
    </source>
</evidence>
<comment type="subcellular location">
    <subcellularLocation>
        <location evidence="1">Membrane</location>
        <topology evidence="1">Multi-pass membrane protein</topology>
    </subcellularLocation>
</comment>
<dbReference type="InterPro" id="IPR052337">
    <property type="entry name" value="SAT4-like"/>
</dbReference>
<feature type="transmembrane region" description="Helical" evidence="7">
    <location>
        <begin position="59"/>
        <end position="77"/>
    </location>
</feature>
<sequence>MSSPTVHGPPPKLSPSFLAQSRVPAIYAAVVTVSMLCTVAVALRFLCRRLVKAVLWWDDWTILAALLVEWGLSAVVLHQTADLNFGRHIELIKPWQLVSFAKTLLATQVLYYCAQTLTKISLLLLYHRLFSVNKPFRIALFAAGALVMIWWTASFWDTIFQCVPVQASWDKSIKNARCQRIRDAALGTGISNLILDLVFLLLPVPMVWRLHVSRRVKVSLTGIFLLGAFVCATSVIRIHQVLATNWSLTDLTYDSFGINVWSTVESCCAIIGACLPTMRPLITRSVAVVTSHTKSSASKTKTSSGSGGAVSSPRSPFWNLPGLCALYQSLNGRVEENDVEKGGRNAYPLKPLQAFANTTDPYPKRISSLNGGWDRSPHPVVKSERFQLERQIAPLPLTPEPIYLSSPSALERIRRATSKTAPLVPLSTPKDMGQRY</sequence>
<evidence type="ECO:0000256" key="3">
    <source>
        <dbReference type="ARBA" id="ARBA00022989"/>
    </source>
</evidence>
<organism evidence="9 10">
    <name type="scientific">Letharia columbiana</name>
    <dbReference type="NCBI Taxonomy" id="112416"/>
    <lineage>
        <taxon>Eukaryota</taxon>
        <taxon>Fungi</taxon>
        <taxon>Dikarya</taxon>
        <taxon>Ascomycota</taxon>
        <taxon>Pezizomycotina</taxon>
        <taxon>Lecanoromycetes</taxon>
        <taxon>OSLEUM clade</taxon>
        <taxon>Lecanoromycetidae</taxon>
        <taxon>Lecanorales</taxon>
        <taxon>Lecanorineae</taxon>
        <taxon>Parmeliaceae</taxon>
        <taxon>Letharia</taxon>
    </lineage>
</organism>
<dbReference type="OrthoDB" id="5417844at2759"/>
<proteinExistence type="inferred from homology"/>
<dbReference type="EMBL" id="JACCJC010000019">
    <property type="protein sequence ID" value="KAF6236368.1"/>
    <property type="molecule type" value="Genomic_DNA"/>
</dbReference>
<feature type="transmembrane region" description="Helical" evidence="7">
    <location>
        <begin position="190"/>
        <end position="208"/>
    </location>
</feature>
<dbReference type="InterPro" id="IPR049326">
    <property type="entry name" value="Rhodopsin_dom_fungi"/>
</dbReference>
<dbReference type="RefSeq" id="XP_037165714.1">
    <property type="nucleotide sequence ID" value="XM_037307376.1"/>
</dbReference>
<evidence type="ECO:0000256" key="4">
    <source>
        <dbReference type="ARBA" id="ARBA00023136"/>
    </source>
</evidence>
<accession>A0A8H6L5K5</accession>
<gene>
    <name evidence="9" type="ORF">HO173_005459</name>
</gene>
<feature type="transmembrane region" description="Helical" evidence="7">
    <location>
        <begin position="109"/>
        <end position="126"/>
    </location>
</feature>
<feature type="compositionally biased region" description="Low complexity" evidence="6">
    <location>
        <begin position="293"/>
        <end position="312"/>
    </location>
</feature>
<evidence type="ECO:0000256" key="1">
    <source>
        <dbReference type="ARBA" id="ARBA00004141"/>
    </source>
</evidence>
<dbReference type="GO" id="GO:0016020">
    <property type="term" value="C:membrane"/>
    <property type="evidence" value="ECO:0007669"/>
    <property type="project" value="UniProtKB-SubCell"/>
</dbReference>
<evidence type="ECO:0000313" key="9">
    <source>
        <dbReference type="EMBL" id="KAF6236368.1"/>
    </source>
</evidence>
<evidence type="ECO:0000256" key="2">
    <source>
        <dbReference type="ARBA" id="ARBA00022692"/>
    </source>
</evidence>
<dbReference type="PANTHER" id="PTHR33048">
    <property type="entry name" value="PTH11-LIKE INTEGRAL MEMBRANE PROTEIN (AFU_ORTHOLOGUE AFUA_5G11245)"/>
    <property type="match status" value="1"/>
</dbReference>
<evidence type="ECO:0000256" key="7">
    <source>
        <dbReference type="SAM" id="Phobius"/>
    </source>
</evidence>
<dbReference type="Proteomes" id="UP000578531">
    <property type="component" value="Unassembled WGS sequence"/>
</dbReference>
<feature type="transmembrane region" description="Helical" evidence="7">
    <location>
        <begin position="138"/>
        <end position="156"/>
    </location>
</feature>
<feature type="transmembrane region" description="Helical" evidence="7">
    <location>
        <begin position="258"/>
        <end position="275"/>
    </location>
</feature>
<keyword evidence="2 7" id="KW-0812">Transmembrane</keyword>
<name>A0A8H6L5K5_9LECA</name>
<dbReference type="GeneID" id="59287122"/>
<evidence type="ECO:0000313" key="10">
    <source>
        <dbReference type="Proteomes" id="UP000578531"/>
    </source>
</evidence>
<keyword evidence="10" id="KW-1185">Reference proteome</keyword>
<dbReference type="PANTHER" id="PTHR33048:SF47">
    <property type="entry name" value="INTEGRAL MEMBRANE PROTEIN-RELATED"/>
    <property type="match status" value="1"/>
</dbReference>
<feature type="region of interest" description="Disordered" evidence="6">
    <location>
        <begin position="293"/>
        <end position="313"/>
    </location>
</feature>
<comment type="similarity">
    <text evidence="5">Belongs to the SAT4 family.</text>
</comment>
<keyword evidence="3 7" id="KW-1133">Transmembrane helix</keyword>
<feature type="transmembrane region" description="Helical" evidence="7">
    <location>
        <begin position="25"/>
        <end position="47"/>
    </location>
</feature>
<dbReference type="Pfam" id="PF20684">
    <property type="entry name" value="Fung_rhodopsin"/>
    <property type="match status" value="1"/>
</dbReference>
<evidence type="ECO:0000259" key="8">
    <source>
        <dbReference type="Pfam" id="PF20684"/>
    </source>
</evidence>
<feature type="domain" description="Rhodopsin" evidence="8">
    <location>
        <begin position="43"/>
        <end position="284"/>
    </location>
</feature>
<evidence type="ECO:0000256" key="5">
    <source>
        <dbReference type="ARBA" id="ARBA00038359"/>
    </source>
</evidence>
<protein>
    <recommendedName>
        <fullName evidence="8">Rhodopsin domain-containing protein</fullName>
    </recommendedName>
</protein>
<keyword evidence="4 7" id="KW-0472">Membrane</keyword>
<dbReference type="AlphaFoldDB" id="A0A8H6L5K5"/>
<comment type="caution">
    <text evidence="9">The sequence shown here is derived from an EMBL/GenBank/DDBJ whole genome shotgun (WGS) entry which is preliminary data.</text>
</comment>
<reference evidence="9 10" key="1">
    <citation type="journal article" date="2020" name="Genomics">
        <title>Complete, high-quality genomes from long-read metagenomic sequencing of two wolf lichen thalli reveals enigmatic genome architecture.</title>
        <authorList>
            <person name="McKenzie S.K."/>
            <person name="Walston R.F."/>
            <person name="Allen J.L."/>
        </authorList>
    </citation>
    <scope>NUCLEOTIDE SEQUENCE [LARGE SCALE GENOMIC DNA]</scope>
    <source>
        <strain evidence="9">WasteWater2</strain>
    </source>
</reference>
<feature type="transmembrane region" description="Helical" evidence="7">
    <location>
        <begin position="220"/>
        <end position="238"/>
    </location>
</feature>